<reference evidence="1 2" key="1">
    <citation type="journal article" date="2021" name="Hortic Res">
        <title>High-quality reference genome and annotation aids understanding of berry development for evergreen blueberry (Vaccinium darrowii).</title>
        <authorList>
            <person name="Yu J."/>
            <person name="Hulse-Kemp A.M."/>
            <person name="Babiker E."/>
            <person name="Staton M."/>
        </authorList>
    </citation>
    <scope>NUCLEOTIDE SEQUENCE [LARGE SCALE GENOMIC DNA]</scope>
    <source>
        <strain evidence="2">cv. NJ 8807/NJ 8810</strain>
        <tissue evidence="1">Young leaf</tissue>
    </source>
</reference>
<gene>
    <name evidence="1" type="ORF">Vadar_015075</name>
</gene>
<evidence type="ECO:0000313" key="1">
    <source>
        <dbReference type="EMBL" id="KAH7834345.1"/>
    </source>
</evidence>
<protein>
    <submittedName>
        <fullName evidence="1">Uncharacterized protein</fullName>
    </submittedName>
</protein>
<sequence>MIDSLQEWKSMWPISSVFSPPLLLSSSGGGGGGLSPSEKLTSSQELGPLIFTPSPKTLTLLVSSPSSLSPHLPPPFPNLSTSRFLFATPYSVNHPFSLLPSTASSVAAQLPSSSEAAAAVRHNRLQLLRCPGSNSVIVFFPTGENSDRVGFVLVSVEYCELSVKSGDGDGDGEGGGCGNGVFISKEKFENRILRLLVNPVPCSYTGSGSGNSSTTTIGYLMASTMYAVHWFGIRIRGLGSDSEMLPLLDFLGSKLFKSCSVVHCCWSRHMPEESVVLLDSGELFLFDVKDFDSNKMQSLKRRICGKRIRVSWKDYSTSLEKGGWLSCEFSWHPRILIVAHSCDVFLVDLRAEGSNVSCLLKIDTLAMNISVQTDLFVAFSMAGSDGFCFVVASNHWLLLCDVRKPFLPLLQWAHDLPNPSCINVFSLSQLRSHSEDDQFKWASDSGCCIVMGSFWNCEFCLFCYGPPLRETVASENSKFCKSCYAWELPSELSLSDRECHCGSCLVREEFSKDALPKWVDWQQKKDIVLGFGILDKDLHCDLTPGFGGFTLIRLMSSGKLESQRYCASWEFAKVVEGSHKESPLHFEDSLLYDMGEEDFKFEKRFKYLTLHYLTGFMQENLTKVLFTKIEKLSKGARNKGSFSAGFHQCICEKLRACGFNELTSPPFVSGVLKDTRLLTSIHEVALRRIWAFLPPDLLQLAFSSYSELLEVLEDQKKVSLEFLDVPSQPQLPPFVFRTPSCRSTKWSQKVQPGTAIVGPVVPTPVLLTLRNLRMEEEANVLSANAQVNNLCNEVLAAACEMATSGSVSLSDDNDTYCTQKENPFSLHKPAALSCEFSTMDHTRGDSVCDNEKFTTFLSKAPVKELVPNSRMEMVGIELFNSLSPLELKFDDRMIDFGPSELKAFKMLMRHRRDGRLSKPNTPGARNLEQECHAKAH</sequence>
<dbReference type="EMBL" id="CM037152">
    <property type="protein sequence ID" value="KAH7834345.1"/>
    <property type="molecule type" value="Genomic_DNA"/>
</dbReference>
<evidence type="ECO:0000313" key="2">
    <source>
        <dbReference type="Proteomes" id="UP000828048"/>
    </source>
</evidence>
<accession>A0ACB7X1G2</accession>
<proteinExistence type="predicted"/>
<name>A0ACB7X1G2_9ERIC</name>
<organism evidence="1 2">
    <name type="scientific">Vaccinium darrowii</name>
    <dbReference type="NCBI Taxonomy" id="229202"/>
    <lineage>
        <taxon>Eukaryota</taxon>
        <taxon>Viridiplantae</taxon>
        <taxon>Streptophyta</taxon>
        <taxon>Embryophyta</taxon>
        <taxon>Tracheophyta</taxon>
        <taxon>Spermatophyta</taxon>
        <taxon>Magnoliopsida</taxon>
        <taxon>eudicotyledons</taxon>
        <taxon>Gunneridae</taxon>
        <taxon>Pentapetalae</taxon>
        <taxon>asterids</taxon>
        <taxon>Ericales</taxon>
        <taxon>Ericaceae</taxon>
        <taxon>Vaccinioideae</taxon>
        <taxon>Vaccinieae</taxon>
        <taxon>Vaccinium</taxon>
    </lineage>
</organism>
<comment type="caution">
    <text evidence="1">The sequence shown here is derived from an EMBL/GenBank/DDBJ whole genome shotgun (WGS) entry which is preliminary data.</text>
</comment>
<dbReference type="Proteomes" id="UP000828048">
    <property type="component" value="Chromosome 2"/>
</dbReference>
<keyword evidence="2" id="KW-1185">Reference proteome</keyword>